<dbReference type="Gene3D" id="3.40.1000.10">
    <property type="entry name" value="Mog1/PsbP, alpha/beta/alpha sandwich"/>
    <property type="match status" value="1"/>
</dbReference>
<dbReference type="InterPro" id="IPR016123">
    <property type="entry name" value="Mog1/PsbP_a/b/a-sand"/>
</dbReference>
<evidence type="ECO:0000313" key="1">
    <source>
        <dbReference type="EMBL" id="MEW5290394.1"/>
    </source>
</evidence>
<proteinExistence type="predicted"/>
<protein>
    <submittedName>
        <fullName evidence="1">DUF1795 domain-containing protein</fullName>
    </submittedName>
</protein>
<dbReference type="Proteomes" id="UP001554567">
    <property type="component" value="Unassembled WGS sequence"/>
</dbReference>
<evidence type="ECO:0000313" key="2">
    <source>
        <dbReference type="Proteomes" id="UP001554567"/>
    </source>
</evidence>
<dbReference type="EMBL" id="JBFKZN010000007">
    <property type="protein sequence ID" value="MEW5290394.1"/>
    <property type="molecule type" value="Genomic_DNA"/>
</dbReference>
<dbReference type="Pfam" id="PF08786">
    <property type="entry name" value="DcrB"/>
    <property type="match status" value="1"/>
</dbReference>
<gene>
    <name evidence="1" type="ORF">ABW286_14585</name>
</gene>
<organism evidence="1 2">
    <name type="scientific">Erwinia papayae</name>
    <dbReference type="NCBI Taxonomy" id="206499"/>
    <lineage>
        <taxon>Bacteria</taxon>
        <taxon>Pseudomonadati</taxon>
        <taxon>Pseudomonadota</taxon>
        <taxon>Gammaproteobacteria</taxon>
        <taxon>Enterobacterales</taxon>
        <taxon>Erwiniaceae</taxon>
        <taxon>Erwinia</taxon>
    </lineage>
</organism>
<sequence>MKNNRYYHLSEGKITLPDNYIDRTINTIIDKNSIMPAINISRDKLGYNQLLTDYITQQYQQLIPKLSGWKEEPRTPAYLGAGRLQGTEVTFSFLRQPEQRLWQKQAIFVLEDNDVLIFSLSKSTEFDEQDKIMLDNLLQSFTPHD</sequence>
<dbReference type="InterPro" id="IPR014894">
    <property type="entry name" value="DcrB/EagT6"/>
</dbReference>
<name>A0ABV3N3K8_9GAMM</name>
<dbReference type="RefSeq" id="WP_261641940.1">
    <property type="nucleotide sequence ID" value="NZ_JBFKZN010000007.1"/>
</dbReference>
<comment type="caution">
    <text evidence="1">The sequence shown here is derived from an EMBL/GenBank/DDBJ whole genome shotgun (WGS) entry which is preliminary data.</text>
</comment>
<dbReference type="SUPFAM" id="SSF55724">
    <property type="entry name" value="Mog1p/PsbP-like"/>
    <property type="match status" value="1"/>
</dbReference>
<accession>A0ABV3N3K8</accession>
<keyword evidence="2" id="KW-1185">Reference proteome</keyword>
<reference evidence="1 2" key="1">
    <citation type="submission" date="2024-07" db="EMBL/GenBank/DDBJ databases">
        <authorList>
            <person name="Dulla G.F.J."/>
            <person name="Delorm J.G."/>
        </authorList>
    </citation>
    <scope>NUCLEOTIDE SEQUENCE [LARGE SCALE GENOMIC DNA]</scope>
    <source>
        <strain evidence="1 2">JGD 233</strain>
    </source>
</reference>